<proteinExistence type="predicted"/>
<protein>
    <submittedName>
        <fullName evidence="1">Uncharacterized protein</fullName>
    </submittedName>
</protein>
<reference evidence="1" key="1">
    <citation type="journal article" date="2021" name="Proc. Natl. Acad. Sci. U.S.A.">
        <title>A Catalog of Tens of Thousands of Viruses from Human Metagenomes Reveals Hidden Associations with Chronic Diseases.</title>
        <authorList>
            <person name="Tisza M.J."/>
            <person name="Buck C.B."/>
        </authorList>
    </citation>
    <scope>NUCLEOTIDE SEQUENCE</scope>
    <source>
        <strain evidence="1">Cto6l14</strain>
    </source>
</reference>
<name>A0A8S5LP34_9CAUD</name>
<organism evidence="1">
    <name type="scientific">Siphoviridae sp. cto6l14</name>
    <dbReference type="NCBI Taxonomy" id="2827590"/>
    <lineage>
        <taxon>Viruses</taxon>
        <taxon>Duplodnaviria</taxon>
        <taxon>Heunggongvirae</taxon>
        <taxon>Uroviricota</taxon>
        <taxon>Caudoviricetes</taxon>
    </lineage>
</organism>
<dbReference type="Pfam" id="PF20536">
    <property type="entry name" value="DUF6751"/>
    <property type="match status" value="1"/>
</dbReference>
<dbReference type="InterPro" id="IPR046639">
    <property type="entry name" value="DUF6751"/>
</dbReference>
<dbReference type="EMBL" id="BK015887">
    <property type="protein sequence ID" value="DAD71761.1"/>
    <property type="molecule type" value="Genomic_DNA"/>
</dbReference>
<accession>A0A8S5LP34</accession>
<evidence type="ECO:0000313" key="1">
    <source>
        <dbReference type="EMBL" id="DAD71761.1"/>
    </source>
</evidence>
<sequence>MKTNTDITLYRYNAVTTGFDRIHIKAAFWQECKAANVLKSGMQTADSTVVYIPIMFKDDAPSNCAKDMLVKGDCAFVFDNSNAKSISDSLKQFKAERSFVTVSSIDTKDYGTANLQHIKISAR</sequence>